<comment type="caution">
    <text evidence="2">The sequence shown here is derived from an EMBL/GenBank/DDBJ whole genome shotgun (WGS) entry which is preliminary data.</text>
</comment>
<keyword evidence="1" id="KW-0812">Transmembrane</keyword>
<evidence type="ECO:0008006" key="4">
    <source>
        <dbReference type="Google" id="ProtNLM"/>
    </source>
</evidence>
<evidence type="ECO:0000256" key="1">
    <source>
        <dbReference type="SAM" id="Phobius"/>
    </source>
</evidence>
<reference evidence="2" key="1">
    <citation type="submission" date="2019-01" db="EMBL/GenBank/DDBJ databases">
        <title>Genomic signatures and co-occurrence patterns of the ultra-small Saccharimodia (Patescibacteria phylum) suggest a symbiotic lifestyle.</title>
        <authorList>
            <person name="Lemos L."/>
            <person name="Medeiros J."/>
            <person name="Andreote F."/>
            <person name="Fernandes G."/>
            <person name="Varani A."/>
            <person name="Oliveira G."/>
            <person name="Pylro V."/>
        </authorList>
    </citation>
    <scope>NUCLEOTIDE SEQUENCE [LARGE SCALE GENOMIC DNA]</scope>
    <source>
        <strain evidence="2">AMD01</strain>
    </source>
</reference>
<dbReference type="EMBL" id="SCKW01000022">
    <property type="protein sequence ID" value="RWZ79017.1"/>
    <property type="molecule type" value="Genomic_DNA"/>
</dbReference>
<accession>A0A4Q0AIW8</accession>
<dbReference type="Proteomes" id="UP000289269">
    <property type="component" value="Unassembled WGS sequence"/>
</dbReference>
<organism evidence="2 3">
    <name type="scientific">Candidatus Chaera renei</name>
    <dbReference type="NCBI Taxonomy" id="2506947"/>
    <lineage>
        <taxon>Bacteria</taxon>
        <taxon>Candidatus Saccharimonadota</taxon>
        <taxon>Candidatus Saccharimonadia</taxon>
        <taxon>Candidatus Saccharimonadales</taxon>
        <taxon>Candidatus Saccharimonadaceae</taxon>
        <taxon>Candidatus Chaera</taxon>
    </lineage>
</organism>
<protein>
    <recommendedName>
        <fullName evidence="4">DUF948 domain-containing protein</fullName>
    </recommendedName>
</protein>
<keyword evidence="1" id="KW-0472">Membrane</keyword>
<proteinExistence type="predicted"/>
<dbReference type="AlphaFoldDB" id="A0A4Q0AIW8"/>
<evidence type="ECO:0000313" key="2">
    <source>
        <dbReference type="EMBL" id="RWZ79017.1"/>
    </source>
</evidence>
<keyword evidence="3" id="KW-1185">Reference proteome</keyword>
<name>A0A4Q0AIW8_9BACT</name>
<feature type="transmembrane region" description="Helical" evidence="1">
    <location>
        <begin position="6"/>
        <end position="31"/>
    </location>
</feature>
<sequence>MSNAAEVLVIILAAFLAVFLGLAIALIVLLLKVTKQIRTVTGAAETTVRQVNSFVAAASKAAAPAVFAKYVVQGVVGALKKKRR</sequence>
<keyword evidence="1" id="KW-1133">Transmembrane helix</keyword>
<evidence type="ECO:0000313" key="3">
    <source>
        <dbReference type="Proteomes" id="UP000289269"/>
    </source>
</evidence>
<gene>
    <name evidence="2" type="ORF">EOT04_02350</name>
</gene>